<dbReference type="EMBL" id="BSXV01000222">
    <property type="protein sequence ID" value="GME88133.1"/>
    <property type="molecule type" value="Genomic_DNA"/>
</dbReference>
<dbReference type="Proteomes" id="UP001165101">
    <property type="component" value="Unassembled WGS sequence"/>
</dbReference>
<name>A0ACB5TG88_CANBO</name>
<accession>A0ACB5TG88</accession>
<gene>
    <name evidence="1" type="ORF">Cboi01_000073600</name>
</gene>
<keyword evidence="2" id="KW-1185">Reference proteome</keyword>
<sequence>MPHRIFSSNDTPDDDLNNEQRDNASQKREVYYNLPLPSHILTEDNLPPAYSRNKIRTTKYTPLSFLPKNIYFQFGNVANIFFLAMIILSAFQIFGVPNPALSAVPLIVIVILTSIKDAIEDSRRTISDLETNNQITHILKGIDNPQFTGENVSAWRKFKKLNSRLLFKIIGLLSKSTKINQLEETDNGPRTSMDSFDHRRSMANDRSNFRIDDDYNDDEEDEGYYVDEVFDNLPGPNQLLSDNLNNNNNKNNSESSLENPFGDSSSSSNALTKSITTESRYNMKPKPFKGPKSVLPPQSASSDTYPHFSKEYWKNIHVGDVIKVQNNDSIPVDLLILSTSDEDGACYVATTNLDGETNLKVKQALKCSSSDVRKVSDLTRCKFWLESEGPKSNLYSYEGNLKYYVNGDDRKGEIANEPVTINNLLLRGCTLKNTKWVVGVVVFTGDDTKIMLNAGKTPTKKSRIAKDLNYAVVINFVLLFVICFVSGLVNGIYYRGDNTSRNYFEYGTLAGSAVANGIVSFFVALILYQSLIPISLYISVEIIKTAQAFFIYSDVLMYYERLDYPCTPKSWNISDDLGQIEYIFSDKTGTLTQNVMETKKCTINGISYGRAYTEAYAGIRRRQGVDVEEESAREKGEIALDKVEMIEKLKAINGTAVSEYIDEELTFISKEFAYDLEGKSGDKQKMATEHFMLALALCHSVLTEKSEKKPGTLELKAQSPDEAALVATARDVGFAFTNRTKKGVILNVQGDEKEYQILNILEFNSTRKRMSTIIKIPPKVQGGEPTALLICKGADSIIYSRLGANNNQELLDKTAVHLEQYATEGLRTLCIAQREFSWGEYEDWQRRHNVAASSLERREERMEEVASSIECELTLLGGTAIEDRLQDGVPESISILAKAGLKIWVLTGDKVETAINIGFSCNLLETGMDLLVIKTSGEDIANVLGTERYENMQDDKVQIVQTLISKYLEENFNMTGSMDELAKAKGDHSLPVGQFGVIIDGDALKLALREENRIKFLLLCKQCKAVLCCRVSPAQKAAVVKLVKDTLEVITLAIGDGSNDVSMIQAANVGVGIVGEEGRQAAMSSDYAVGQFRYLSRLILVHGRWSYKRLAEMIPSFFYKNVVFTFALFWYGIYDDFDGTYLFEYTYLMFYSLAFTSLPVIFLGIFDQDVPDYVSLLVPQLYKTGILRTEWTMEKFYWYMIDGLYQSIISFFFPYWMYWLNGIVTLNGLNQDHRYFMGATIATIAIVSCDLYVLFHQYRWDWLSCLFVALSILVVFGWTGIWTSSLNSYEFYKAAAQLYGTPSFWACFFVGFLFCVIPRFSFDFVQKLWFPKDIDIVRECVSKGDFSQYPEDYDPTDPNRRKISNYAKDHTLEPTGTAASLSRVISDDQIFRDSINGAGGTRGSFVQRLFKKKNNKKKQNIVFPSSHSVDTLATEEIEMEFNHGTEPFDGTGANRIPSFSVKPTNDEPLTDYDRVNSIRNNIQKQRRSMEANRRSLDISRVRSLEKARREFSNGDERSNLNTEDLVRTSLDLPELTTAESLVGRMSVDKYRRHKQ</sequence>
<evidence type="ECO:0000313" key="1">
    <source>
        <dbReference type="EMBL" id="GME88133.1"/>
    </source>
</evidence>
<comment type="caution">
    <text evidence="1">The sequence shown here is derived from an EMBL/GenBank/DDBJ whole genome shotgun (WGS) entry which is preliminary data.</text>
</comment>
<proteinExistence type="predicted"/>
<evidence type="ECO:0000313" key="2">
    <source>
        <dbReference type="Proteomes" id="UP001165101"/>
    </source>
</evidence>
<reference evidence="1" key="1">
    <citation type="submission" date="2023-04" db="EMBL/GenBank/DDBJ databases">
        <title>Candida boidinii NBRC 1967.</title>
        <authorList>
            <person name="Ichikawa N."/>
            <person name="Sato H."/>
            <person name="Tonouchi N."/>
        </authorList>
    </citation>
    <scope>NUCLEOTIDE SEQUENCE</scope>
    <source>
        <strain evidence="1">NBRC 1967</strain>
    </source>
</reference>
<protein>
    <submittedName>
        <fullName evidence="1">Unnamed protein product</fullName>
    </submittedName>
</protein>
<organism evidence="1 2">
    <name type="scientific">Candida boidinii</name>
    <name type="common">Yeast</name>
    <dbReference type="NCBI Taxonomy" id="5477"/>
    <lineage>
        <taxon>Eukaryota</taxon>
        <taxon>Fungi</taxon>
        <taxon>Dikarya</taxon>
        <taxon>Ascomycota</taxon>
        <taxon>Saccharomycotina</taxon>
        <taxon>Pichiomycetes</taxon>
        <taxon>Pichiales</taxon>
        <taxon>Pichiaceae</taxon>
        <taxon>Ogataea</taxon>
        <taxon>Ogataea/Candida clade</taxon>
    </lineage>
</organism>